<dbReference type="STRING" id="345632.GPICK_06690"/>
<dbReference type="SUPFAM" id="SSF47384">
    <property type="entry name" value="Homodimeric domain of signal transducing histidine kinase"/>
    <property type="match status" value="1"/>
</dbReference>
<dbReference type="InterPro" id="IPR004358">
    <property type="entry name" value="Sig_transdc_His_kin-like_C"/>
</dbReference>
<dbReference type="InterPro" id="IPR036890">
    <property type="entry name" value="HATPase_C_sf"/>
</dbReference>
<proteinExistence type="predicted"/>
<dbReference type="Pfam" id="PF02518">
    <property type="entry name" value="HATPase_c"/>
    <property type="match status" value="1"/>
</dbReference>
<gene>
    <name evidence="6" type="ORF">GPICK_06690</name>
</gene>
<dbReference type="AlphaFoldDB" id="A0A0B5BGC4"/>
<dbReference type="SUPFAM" id="SSF55785">
    <property type="entry name" value="PYP-like sensor domain (PAS domain)"/>
    <property type="match status" value="1"/>
</dbReference>
<dbReference type="SMART" id="SM00387">
    <property type="entry name" value="HATPase_c"/>
    <property type="match status" value="1"/>
</dbReference>
<dbReference type="PROSITE" id="PS50113">
    <property type="entry name" value="PAC"/>
    <property type="match status" value="1"/>
</dbReference>
<organism evidence="6 7">
    <name type="scientific">Geobacter pickeringii</name>
    <dbReference type="NCBI Taxonomy" id="345632"/>
    <lineage>
        <taxon>Bacteria</taxon>
        <taxon>Pseudomonadati</taxon>
        <taxon>Thermodesulfobacteriota</taxon>
        <taxon>Desulfuromonadia</taxon>
        <taxon>Geobacterales</taxon>
        <taxon>Geobacteraceae</taxon>
        <taxon>Geobacter</taxon>
    </lineage>
</organism>
<dbReference type="OrthoDB" id="5428263at2"/>
<dbReference type="PRINTS" id="PR00344">
    <property type="entry name" value="BCTRLSENSOR"/>
</dbReference>
<dbReference type="InterPro" id="IPR013656">
    <property type="entry name" value="PAS_4"/>
</dbReference>
<keyword evidence="6" id="KW-0418">Kinase</keyword>
<feature type="domain" description="PAC" evidence="5">
    <location>
        <begin position="117"/>
        <end position="170"/>
    </location>
</feature>
<dbReference type="KEGG" id="gpi:GPICK_06690"/>
<dbReference type="NCBIfam" id="TIGR00229">
    <property type="entry name" value="sensory_box"/>
    <property type="match status" value="1"/>
</dbReference>
<reference evidence="6 7" key="1">
    <citation type="journal article" date="2015" name="Genome Announc.">
        <title>Complete Genome of Geobacter pickeringii G13T, a Metal-Reducing Isolate from Sedimentary Kaolin Deposits.</title>
        <authorList>
            <person name="Badalamenti J.P."/>
            <person name="Bond D.R."/>
        </authorList>
    </citation>
    <scope>NUCLEOTIDE SEQUENCE [LARGE SCALE GENOMIC DNA]</scope>
    <source>
        <strain evidence="6 7">G13</strain>
    </source>
</reference>
<dbReference type="CDD" id="cd00082">
    <property type="entry name" value="HisKA"/>
    <property type="match status" value="1"/>
</dbReference>
<evidence type="ECO:0000259" key="5">
    <source>
        <dbReference type="PROSITE" id="PS50113"/>
    </source>
</evidence>
<dbReference type="SUPFAM" id="SSF55874">
    <property type="entry name" value="ATPase domain of HSP90 chaperone/DNA topoisomerase II/histidine kinase"/>
    <property type="match status" value="1"/>
</dbReference>
<dbReference type="InterPro" id="IPR003661">
    <property type="entry name" value="HisK_dim/P_dom"/>
</dbReference>
<evidence type="ECO:0000256" key="1">
    <source>
        <dbReference type="ARBA" id="ARBA00000085"/>
    </source>
</evidence>
<evidence type="ECO:0000256" key="3">
    <source>
        <dbReference type="ARBA" id="ARBA00022553"/>
    </source>
</evidence>
<dbReference type="Pfam" id="PF08448">
    <property type="entry name" value="PAS_4"/>
    <property type="match status" value="1"/>
</dbReference>
<dbReference type="GO" id="GO:0000155">
    <property type="term" value="F:phosphorelay sensor kinase activity"/>
    <property type="evidence" value="ECO:0007669"/>
    <property type="project" value="InterPro"/>
</dbReference>
<dbReference type="Gene3D" id="3.30.450.20">
    <property type="entry name" value="PAS domain"/>
    <property type="match status" value="1"/>
</dbReference>
<feature type="domain" description="Histidine kinase" evidence="4">
    <location>
        <begin position="183"/>
        <end position="401"/>
    </location>
</feature>
<dbReference type="InterPro" id="IPR000014">
    <property type="entry name" value="PAS"/>
</dbReference>
<evidence type="ECO:0000259" key="4">
    <source>
        <dbReference type="PROSITE" id="PS50109"/>
    </source>
</evidence>
<dbReference type="EC" id="2.7.13.3" evidence="2"/>
<sequence length="402" mass="44377">MAEVKRTRIDESNLERLLGLDSSKIGFYAEVKQKIQELETANLGLKSKSSELQAVFDAISDGVVVYDHHGNVQHRNHICPRLFPAQTLVGRSCRALFHPDTDHSPGQCPVEQALAGESTQISFTTTHVGKETRYFDVTATPIDDHNGRTRALVFLRDVTEKRLSELQLMQAEKMSSIGMLAAGVAHEINNPLNSVAGYAEALLRRLRDTPELTEDPRLADFRKYLEVIIRESYRCKGIIDSLLSFSRKSDGSVGDVDVNLLLREVLQLVIHKSRFDRIEIQESLDEGLPLIKGDAAGLRQVFLNLAMNALQSIEGAGQVEIITHCNGESVSATISDTGCGIPPAMLDQIWDPFFTTKDVGKGLGLGLAVSYNIIKKHGGEIRVESTEGKGSKFTVRLPICQR</sequence>
<keyword evidence="6" id="KW-0808">Transferase</keyword>
<dbReference type="SMART" id="SM00091">
    <property type="entry name" value="PAS"/>
    <property type="match status" value="1"/>
</dbReference>
<comment type="catalytic activity">
    <reaction evidence="1">
        <text>ATP + protein L-histidine = ADP + protein N-phospho-L-histidine.</text>
        <dbReference type="EC" id="2.7.13.3"/>
    </reaction>
</comment>
<dbReference type="HOGENOM" id="CLU_000445_114_39_7"/>
<dbReference type="Gene3D" id="1.10.287.130">
    <property type="match status" value="1"/>
</dbReference>
<dbReference type="Pfam" id="PF00512">
    <property type="entry name" value="HisKA"/>
    <property type="match status" value="1"/>
</dbReference>
<keyword evidence="3" id="KW-0597">Phosphoprotein</keyword>
<dbReference type="EMBL" id="CP009788">
    <property type="protein sequence ID" value="AJE03096.1"/>
    <property type="molecule type" value="Genomic_DNA"/>
</dbReference>
<dbReference type="PANTHER" id="PTHR43065:SF42">
    <property type="entry name" value="TWO-COMPONENT SENSOR PPRA"/>
    <property type="match status" value="1"/>
</dbReference>
<evidence type="ECO:0000313" key="7">
    <source>
        <dbReference type="Proteomes" id="UP000057609"/>
    </source>
</evidence>
<dbReference type="InterPro" id="IPR003594">
    <property type="entry name" value="HATPase_dom"/>
</dbReference>
<accession>A0A0B5BGC4</accession>
<evidence type="ECO:0000313" key="6">
    <source>
        <dbReference type="EMBL" id="AJE03096.1"/>
    </source>
</evidence>
<dbReference type="InterPro" id="IPR005467">
    <property type="entry name" value="His_kinase_dom"/>
</dbReference>
<protein>
    <recommendedName>
        <fullName evidence="2">histidine kinase</fullName>
        <ecNumber evidence="2">2.7.13.3</ecNumber>
    </recommendedName>
</protein>
<keyword evidence="7" id="KW-1185">Reference proteome</keyword>
<name>A0A0B5BGC4_9BACT</name>
<dbReference type="PANTHER" id="PTHR43065">
    <property type="entry name" value="SENSOR HISTIDINE KINASE"/>
    <property type="match status" value="1"/>
</dbReference>
<dbReference type="RefSeq" id="WP_039741553.1">
    <property type="nucleotide sequence ID" value="NZ_CP009788.1"/>
</dbReference>
<dbReference type="InterPro" id="IPR035965">
    <property type="entry name" value="PAS-like_dom_sf"/>
</dbReference>
<dbReference type="InterPro" id="IPR036097">
    <property type="entry name" value="HisK_dim/P_sf"/>
</dbReference>
<dbReference type="CDD" id="cd00130">
    <property type="entry name" value="PAS"/>
    <property type="match status" value="1"/>
</dbReference>
<evidence type="ECO:0000256" key="2">
    <source>
        <dbReference type="ARBA" id="ARBA00012438"/>
    </source>
</evidence>
<dbReference type="PROSITE" id="PS50109">
    <property type="entry name" value="HIS_KIN"/>
    <property type="match status" value="1"/>
</dbReference>
<dbReference type="InterPro" id="IPR000700">
    <property type="entry name" value="PAS-assoc_C"/>
</dbReference>
<dbReference type="Gene3D" id="3.30.565.10">
    <property type="entry name" value="Histidine kinase-like ATPase, C-terminal domain"/>
    <property type="match status" value="1"/>
</dbReference>
<dbReference type="Proteomes" id="UP000057609">
    <property type="component" value="Chromosome"/>
</dbReference>
<dbReference type="SMART" id="SM00388">
    <property type="entry name" value="HisKA"/>
    <property type="match status" value="1"/>
</dbReference>